<dbReference type="AlphaFoldDB" id="A0A8H6CB60"/>
<reference evidence="1 2" key="1">
    <citation type="journal article" date="2020" name="Genomics">
        <title>Complete, high-quality genomes from long-read metagenomic sequencing of two wolf lichen thalli reveals enigmatic genome architecture.</title>
        <authorList>
            <person name="McKenzie S.K."/>
            <person name="Walston R.F."/>
            <person name="Allen J.L."/>
        </authorList>
    </citation>
    <scope>NUCLEOTIDE SEQUENCE [LARGE SCALE GENOMIC DNA]</scope>
    <source>
        <strain evidence="1">WasteWater1</strain>
    </source>
</reference>
<comment type="caution">
    <text evidence="1">The sequence shown here is derived from an EMBL/GenBank/DDBJ whole genome shotgun (WGS) entry which is preliminary data.</text>
</comment>
<dbReference type="EMBL" id="JACCJB010000017">
    <property type="protein sequence ID" value="KAF6220335.1"/>
    <property type="molecule type" value="Genomic_DNA"/>
</dbReference>
<dbReference type="RefSeq" id="XP_037149770.1">
    <property type="nucleotide sequence ID" value="XM_037294389.1"/>
</dbReference>
<evidence type="ECO:0000313" key="2">
    <source>
        <dbReference type="Proteomes" id="UP000593566"/>
    </source>
</evidence>
<dbReference type="Proteomes" id="UP000593566">
    <property type="component" value="Unassembled WGS sequence"/>
</dbReference>
<protein>
    <submittedName>
        <fullName evidence="1">Uncharacterized protein</fullName>
    </submittedName>
</protein>
<name>A0A8H6CB60_9LECA</name>
<proteinExistence type="predicted"/>
<sequence>MSGLEIPGFIVGLSGRIAVAEKGLVIWRSIGVANVFGPNVVEDVAKLSMEYYRFEAWTNAVSFLLTAQKRSQSKPTALGMLSSFLEPAAPTTNIHDALLRQHYVMFRETHIYSVVKFCEYRQEFQQEMDIEPLTYLPTHDDVGSQRLQDDNHLYVPARRADGTILEGVRQGRYSIAMAHSFDWGIVLKAHRPGHTYIADDLRSGPLYMIGLITEDGWVASALKDSEQEWNNTNHLLALPSLKSRKQQFPVLVQIDVVARIHVWCSGKESAKELKAPRGTLNAVYLDGMRRESPTVWCNSETLQIGITCWRANPIVLPVK</sequence>
<evidence type="ECO:0000313" key="1">
    <source>
        <dbReference type="EMBL" id="KAF6220335.1"/>
    </source>
</evidence>
<gene>
    <name evidence="1" type="ORF">HO133_003467</name>
</gene>
<dbReference type="GeneID" id="59331878"/>
<organism evidence="1 2">
    <name type="scientific">Letharia lupina</name>
    <dbReference type="NCBI Taxonomy" id="560253"/>
    <lineage>
        <taxon>Eukaryota</taxon>
        <taxon>Fungi</taxon>
        <taxon>Dikarya</taxon>
        <taxon>Ascomycota</taxon>
        <taxon>Pezizomycotina</taxon>
        <taxon>Lecanoromycetes</taxon>
        <taxon>OSLEUM clade</taxon>
        <taxon>Lecanoromycetidae</taxon>
        <taxon>Lecanorales</taxon>
        <taxon>Lecanorineae</taxon>
        <taxon>Parmeliaceae</taxon>
        <taxon>Letharia</taxon>
    </lineage>
</organism>
<accession>A0A8H6CB60</accession>
<keyword evidence="2" id="KW-1185">Reference proteome</keyword>